<proteinExistence type="predicted"/>
<dbReference type="Gene3D" id="3.40.190.10">
    <property type="entry name" value="Periplasmic binding protein-like II"/>
    <property type="match status" value="2"/>
</dbReference>
<dbReference type="OrthoDB" id="9774451at2"/>
<keyword evidence="1" id="KW-0732">Signal</keyword>
<evidence type="ECO:0000259" key="2">
    <source>
        <dbReference type="SMART" id="SM00062"/>
    </source>
</evidence>
<dbReference type="PANTHER" id="PTHR35936">
    <property type="entry name" value="MEMBRANE-BOUND LYTIC MUREIN TRANSGLYCOSYLASE F"/>
    <property type="match status" value="1"/>
</dbReference>
<gene>
    <name evidence="4" type="ORF">SAMN02983006_00566</name>
</gene>
<evidence type="ECO:0000256" key="1">
    <source>
        <dbReference type="ARBA" id="ARBA00022729"/>
    </source>
</evidence>
<evidence type="ECO:0000259" key="3">
    <source>
        <dbReference type="SMART" id="SM00079"/>
    </source>
</evidence>
<reference evidence="4 5" key="1">
    <citation type="submission" date="2016-10" db="EMBL/GenBank/DDBJ databases">
        <authorList>
            <person name="de Groot N.N."/>
        </authorList>
    </citation>
    <scope>NUCLEOTIDE SEQUENCE [LARGE SCALE GENOMIC DNA]</scope>
    <source>
        <strain evidence="4 5">ATCC 51327</strain>
    </source>
</reference>
<sequence>MKFKQGLILILLVMTVFGVTAGVLAQSYVVGTNASFPPFEYVENGEITGFDIDLMKEIAALKGFEVEVRDISFDSLIPGLASGSLDIVAAGMTITADREKVVDFSDPYYSANQSVLVHQDSDNNLTVLYGNHDIGVQTGTTGDTWVRDNLVEPEVMTGELRNYDSYVFVIRDLANQNIAAAVLDKPVAETYSKNNPVKVVAEIITGEEYGIAVQKGNQELLTQINEGLAELKANGTIDKLIEKYFD</sequence>
<protein>
    <submittedName>
        <fullName evidence="4">Amino acid ABC transporter substrate-binding protein, PAAT family (TC 3.A.1.3.-)</fullName>
    </submittedName>
</protein>
<feature type="domain" description="Ionotropic glutamate receptor C-terminal" evidence="3">
    <location>
        <begin position="27"/>
        <end position="246"/>
    </location>
</feature>
<evidence type="ECO:0000313" key="4">
    <source>
        <dbReference type="EMBL" id="SFL23132.1"/>
    </source>
</evidence>
<dbReference type="SMART" id="SM00062">
    <property type="entry name" value="PBPb"/>
    <property type="match status" value="1"/>
</dbReference>
<dbReference type="CDD" id="cd13624">
    <property type="entry name" value="PBP2_Arg_Lys_His"/>
    <property type="match status" value="1"/>
</dbReference>
<dbReference type="InterPro" id="IPR001320">
    <property type="entry name" value="Iontro_rcpt_C"/>
</dbReference>
<dbReference type="AlphaFoldDB" id="A0A1I4FZ13"/>
<dbReference type="SUPFAM" id="SSF53850">
    <property type="entry name" value="Periplasmic binding protein-like II"/>
    <property type="match status" value="1"/>
</dbReference>
<organism evidence="4 5">
    <name type="scientific">Halanaerobium salsuginis</name>
    <dbReference type="NCBI Taxonomy" id="29563"/>
    <lineage>
        <taxon>Bacteria</taxon>
        <taxon>Bacillati</taxon>
        <taxon>Bacillota</taxon>
        <taxon>Clostridia</taxon>
        <taxon>Halanaerobiales</taxon>
        <taxon>Halanaerobiaceae</taxon>
        <taxon>Halanaerobium</taxon>
    </lineage>
</organism>
<dbReference type="InterPro" id="IPR001638">
    <property type="entry name" value="Solute-binding_3/MltF_N"/>
</dbReference>
<evidence type="ECO:0000313" key="5">
    <source>
        <dbReference type="Proteomes" id="UP000199006"/>
    </source>
</evidence>
<dbReference type="PANTHER" id="PTHR35936:SF17">
    <property type="entry name" value="ARGININE-BINDING EXTRACELLULAR PROTEIN ARTP"/>
    <property type="match status" value="1"/>
</dbReference>
<dbReference type="GO" id="GO:0015276">
    <property type="term" value="F:ligand-gated monoatomic ion channel activity"/>
    <property type="evidence" value="ECO:0007669"/>
    <property type="project" value="InterPro"/>
</dbReference>
<dbReference type="RefSeq" id="WP_089859353.1">
    <property type="nucleotide sequence ID" value="NZ_FOTI01000004.1"/>
</dbReference>
<dbReference type="EMBL" id="FOTI01000004">
    <property type="protein sequence ID" value="SFL23132.1"/>
    <property type="molecule type" value="Genomic_DNA"/>
</dbReference>
<dbReference type="Proteomes" id="UP000199006">
    <property type="component" value="Unassembled WGS sequence"/>
</dbReference>
<name>A0A1I4FZ13_9FIRM</name>
<dbReference type="Pfam" id="PF00497">
    <property type="entry name" value="SBP_bac_3"/>
    <property type="match status" value="1"/>
</dbReference>
<dbReference type="SMART" id="SM00079">
    <property type="entry name" value="PBPe"/>
    <property type="match status" value="1"/>
</dbReference>
<feature type="domain" description="Solute-binding protein family 3/N-terminal" evidence="2">
    <location>
        <begin position="27"/>
        <end position="246"/>
    </location>
</feature>
<dbReference type="GO" id="GO:0016020">
    <property type="term" value="C:membrane"/>
    <property type="evidence" value="ECO:0007669"/>
    <property type="project" value="InterPro"/>
</dbReference>
<accession>A0A1I4FZ13</accession>
<keyword evidence="5" id="KW-1185">Reference proteome</keyword>
<dbReference type="STRING" id="29563.SAMN02983006_00566"/>